<name>A0ABM6SYR1_9ACTN</name>
<evidence type="ECO:0000313" key="1">
    <source>
        <dbReference type="EMBL" id="AVH59987.1"/>
    </source>
</evidence>
<accession>A0ABM6SYR1</accession>
<evidence type="ECO:0000313" key="2">
    <source>
        <dbReference type="Proteomes" id="UP000238413"/>
    </source>
</evidence>
<gene>
    <name evidence="1" type="ORF">C4B68_34115</name>
</gene>
<keyword evidence="2" id="KW-1185">Reference proteome</keyword>
<dbReference type="EMBL" id="CP026652">
    <property type="protein sequence ID" value="AVH59987.1"/>
    <property type="molecule type" value="Genomic_DNA"/>
</dbReference>
<dbReference type="RefSeq" id="WP_099500367.1">
    <property type="nucleotide sequence ID" value="NZ_CP026652.1"/>
</dbReference>
<proteinExistence type="predicted"/>
<dbReference type="Proteomes" id="UP000238413">
    <property type="component" value="Chromosome"/>
</dbReference>
<reference evidence="1 2" key="1">
    <citation type="submission" date="2018-02" db="EMBL/GenBank/DDBJ databases">
        <title>Complete genome sequence of Streptomyces dengpaensis, the producer of angucyclines.</title>
        <authorList>
            <person name="Yumei L."/>
        </authorList>
    </citation>
    <scope>NUCLEOTIDE SEQUENCE [LARGE SCALE GENOMIC DNA]</scope>
    <source>
        <strain evidence="1 2">XZHG99</strain>
    </source>
</reference>
<organism evidence="1 2">
    <name type="scientific">Streptomyces dengpaensis</name>
    <dbReference type="NCBI Taxonomy" id="2049881"/>
    <lineage>
        <taxon>Bacteria</taxon>
        <taxon>Bacillati</taxon>
        <taxon>Actinomycetota</taxon>
        <taxon>Actinomycetes</taxon>
        <taxon>Kitasatosporales</taxon>
        <taxon>Streptomycetaceae</taxon>
        <taxon>Streptomyces</taxon>
    </lineage>
</organism>
<sequence>MLNPMIRHVPGTPVRYHGSITTLHGTYQAHPCCCLRCDDPILGTPRFRLADAAGKTVVCCVRARSITPAA</sequence>
<protein>
    <submittedName>
        <fullName evidence="1">Uncharacterized protein</fullName>
    </submittedName>
</protein>